<name>A0A931NFF3_9BURK</name>
<dbReference type="NCBIfam" id="TIGR00281">
    <property type="entry name" value="SMC-Scp complex subunit ScpB"/>
    <property type="match status" value="1"/>
</dbReference>
<protein>
    <submittedName>
        <fullName evidence="5">SMC-Scp complex subunit ScpB</fullName>
    </submittedName>
</protein>
<dbReference type="RefSeq" id="WP_198101106.1">
    <property type="nucleotide sequence ID" value="NZ_JAEDAL010000005.1"/>
</dbReference>
<keyword evidence="2" id="KW-0132">Cell division</keyword>
<evidence type="ECO:0000313" key="5">
    <source>
        <dbReference type="EMBL" id="MBH9553491.1"/>
    </source>
</evidence>
<organism evidence="5 6">
    <name type="scientific">Inhella gelatinilytica</name>
    <dbReference type="NCBI Taxonomy" id="2795030"/>
    <lineage>
        <taxon>Bacteria</taxon>
        <taxon>Pseudomonadati</taxon>
        <taxon>Pseudomonadota</taxon>
        <taxon>Betaproteobacteria</taxon>
        <taxon>Burkholderiales</taxon>
        <taxon>Sphaerotilaceae</taxon>
        <taxon>Inhella</taxon>
    </lineage>
</organism>
<sequence length="237" mass="25494">MESQASQPKSILEAALLCAAQPMSVKDMQLLLGEECSAAALQSLLSEIQSDWADRGLALVALAGGWCFQTRAQIRSAMERLHPEKPLRYSRAAMETLAVIAYRQPVTRGDIEDIRGVVVSAPIMRQLEERGWIESVGHKEAPGRPALYATTRQFLDDLGLRALSDLPALDALMAATEPLQASLLPDEERTSAPHAEVVAAAAIADGSQDLDTALAVTMPAAVMLSSNTSEEEPSHHE</sequence>
<evidence type="ECO:0000256" key="2">
    <source>
        <dbReference type="ARBA" id="ARBA00022618"/>
    </source>
</evidence>
<dbReference type="Pfam" id="PF04079">
    <property type="entry name" value="SMC_ScpB"/>
    <property type="match status" value="1"/>
</dbReference>
<dbReference type="InterPro" id="IPR036388">
    <property type="entry name" value="WH-like_DNA-bd_sf"/>
</dbReference>
<evidence type="ECO:0000313" key="6">
    <source>
        <dbReference type="Proteomes" id="UP000620139"/>
    </source>
</evidence>
<dbReference type="GO" id="GO:0051304">
    <property type="term" value="P:chromosome separation"/>
    <property type="evidence" value="ECO:0007669"/>
    <property type="project" value="InterPro"/>
</dbReference>
<dbReference type="PANTHER" id="PTHR34298:SF2">
    <property type="entry name" value="SEGREGATION AND CONDENSATION PROTEIN B"/>
    <property type="match status" value="1"/>
</dbReference>
<keyword evidence="1" id="KW-0963">Cytoplasm</keyword>
<evidence type="ECO:0000256" key="3">
    <source>
        <dbReference type="ARBA" id="ARBA00022829"/>
    </source>
</evidence>
<evidence type="ECO:0000256" key="4">
    <source>
        <dbReference type="ARBA" id="ARBA00023306"/>
    </source>
</evidence>
<proteinExistence type="predicted"/>
<keyword evidence="4" id="KW-0131">Cell cycle</keyword>
<dbReference type="Proteomes" id="UP000620139">
    <property type="component" value="Unassembled WGS sequence"/>
</dbReference>
<comment type="caution">
    <text evidence="5">The sequence shown here is derived from an EMBL/GenBank/DDBJ whole genome shotgun (WGS) entry which is preliminary data.</text>
</comment>
<dbReference type="AlphaFoldDB" id="A0A931NFF3"/>
<dbReference type="GO" id="GO:0051301">
    <property type="term" value="P:cell division"/>
    <property type="evidence" value="ECO:0007669"/>
    <property type="project" value="UniProtKB-KW"/>
</dbReference>
<dbReference type="InterPro" id="IPR036390">
    <property type="entry name" value="WH_DNA-bd_sf"/>
</dbReference>
<reference evidence="5" key="1">
    <citation type="submission" date="2020-12" db="EMBL/GenBank/DDBJ databases">
        <title>The genome sequence of Inhella sp. 4Y17.</title>
        <authorList>
            <person name="Liu Y."/>
        </authorList>
    </citation>
    <scope>NUCLEOTIDE SEQUENCE</scope>
    <source>
        <strain evidence="5">4Y10</strain>
    </source>
</reference>
<dbReference type="SUPFAM" id="SSF46785">
    <property type="entry name" value="Winged helix' DNA-binding domain"/>
    <property type="match status" value="2"/>
</dbReference>
<gene>
    <name evidence="5" type="primary">scpB</name>
    <name evidence="5" type="ORF">I7X43_11620</name>
</gene>
<dbReference type="EMBL" id="JAEDAL010000005">
    <property type="protein sequence ID" value="MBH9553491.1"/>
    <property type="molecule type" value="Genomic_DNA"/>
</dbReference>
<dbReference type="PANTHER" id="PTHR34298">
    <property type="entry name" value="SEGREGATION AND CONDENSATION PROTEIN B"/>
    <property type="match status" value="1"/>
</dbReference>
<dbReference type="Gene3D" id="1.10.10.10">
    <property type="entry name" value="Winged helix-like DNA-binding domain superfamily/Winged helix DNA-binding domain"/>
    <property type="match status" value="2"/>
</dbReference>
<keyword evidence="6" id="KW-1185">Reference proteome</keyword>
<keyword evidence="3" id="KW-0159">Chromosome partition</keyword>
<dbReference type="InterPro" id="IPR005234">
    <property type="entry name" value="ScpB_csome_segregation"/>
</dbReference>
<evidence type="ECO:0000256" key="1">
    <source>
        <dbReference type="ARBA" id="ARBA00022490"/>
    </source>
</evidence>
<accession>A0A931NFF3</accession>